<organism evidence="1 2">
    <name type="scientific">Candolleomyces eurysporus</name>
    <dbReference type="NCBI Taxonomy" id="2828524"/>
    <lineage>
        <taxon>Eukaryota</taxon>
        <taxon>Fungi</taxon>
        <taxon>Dikarya</taxon>
        <taxon>Basidiomycota</taxon>
        <taxon>Agaricomycotina</taxon>
        <taxon>Agaricomycetes</taxon>
        <taxon>Agaricomycetidae</taxon>
        <taxon>Agaricales</taxon>
        <taxon>Agaricineae</taxon>
        <taxon>Psathyrellaceae</taxon>
        <taxon>Candolleomyces</taxon>
    </lineage>
</organism>
<evidence type="ECO:0000313" key="1">
    <source>
        <dbReference type="EMBL" id="KAJ2935518.1"/>
    </source>
</evidence>
<name>A0A9W8JKM5_9AGAR</name>
<reference evidence="1" key="1">
    <citation type="submission" date="2022-06" db="EMBL/GenBank/DDBJ databases">
        <title>Genome Sequence of Candolleomyces eurysporus.</title>
        <authorList>
            <person name="Buettner E."/>
        </authorList>
    </citation>
    <scope>NUCLEOTIDE SEQUENCE</scope>
    <source>
        <strain evidence="1">VTCC 930004</strain>
    </source>
</reference>
<feature type="non-terminal residue" evidence="1">
    <location>
        <position position="70"/>
    </location>
</feature>
<evidence type="ECO:0000313" key="2">
    <source>
        <dbReference type="Proteomes" id="UP001140091"/>
    </source>
</evidence>
<protein>
    <submittedName>
        <fullName evidence="1">Uncharacterized protein</fullName>
    </submittedName>
</protein>
<comment type="caution">
    <text evidence="1">The sequence shown here is derived from an EMBL/GenBank/DDBJ whole genome shotgun (WGS) entry which is preliminary data.</text>
</comment>
<proteinExistence type="predicted"/>
<sequence length="70" mass="7676">MHNFPVLSARGMIIADAISQWKAAEAVNVSNGTRNIDDHLERDAGDVIDDIVAGFLPLLEDKAEFKLKVI</sequence>
<keyword evidence="2" id="KW-1185">Reference proteome</keyword>
<dbReference type="EMBL" id="JANBPK010000485">
    <property type="protein sequence ID" value="KAJ2935518.1"/>
    <property type="molecule type" value="Genomic_DNA"/>
</dbReference>
<gene>
    <name evidence="1" type="ORF">H1R20_g1577</name>
</gene>
<dbReference type="Proteomes" id="UP001140091">
    <property type="component" value="Unassembled WGS sequence"/>
</dbReference>
<accession>A0A9W8JKM5</accession>
<dbReference type="AlphaFoldDB" id="A0A9W8JKM5"/>